<evidence type="ECO:0000256" key="10">
    <source>
        <dbReference type="ARBA" id="ARBA00023136"/>
    </source>
</evidence>
<organism evidence="13">
    <name type="scientific">marine metagenome</name>
    <dbReference type="NCBI Taxonomy" id="408172"/>
    <lineage>
        <taxon>unclassified sequences</taxon>
        <taxon>metagenomes</taxon>
        <taxon>ecological metagenomes</taxon>
    </lineage>
</organism>
<evidence type="ECO:0000256" key="3">
    <source>
        <dbReference type="ARBA" id="ARBA00022448"/>
    </source>
</evidence>
<dbReference type="Gene3D" id="1.20.1730.10">
    <property type="entry name" value="Sodium/glucose cotransporter"/>
    <property type="match status" value="1"/>
</dbReference>
<dbReference type="EMBL" id="UINC01079663">
    <property type="protein sequence ID" value="SVC21878.1"/>
    <property type="molecule type" value="Genomic_DNA"/>
</dbReference>
<evidence type="ECO:0000256" key="5">
    <source>
        <dbReference type="ARBA" id="ARBA00022692"/>
    </source>
</evidence>
<dbReference type="GO" id="GO:0005886">
    <property type="term" value="C:plasma membrane"/>
    <property type="evidence" value="ECO:0007669"/>
    <property type="project" value="UniProtKB-SubCell"/>
</dbReference>
<feature type="non-terminal residue" evidence="13">
    <location>
        <position position="1"/>
    </location>
</feature>
<feature type="transmembrane region" description="Helical" evidence="12">
    <location>
        <begin position="312"/>
        <end position="334"/>
    </location>
</feature>
<evidence type="ECO:0000256" key="1">
    <source>
        <dbReference type="ARBA" id="ARBA00004651"/>
    </source>
</evidence>
<evidence type="ECO:0000256" key="9">
    <source>
        <dbReference type="ARBA" id="ARBA00023065"/>
    </source>
</evidence>
<gene>
    <name evidence="13" type="ORF">METZ01_LOCUS274732</name>
</gene>
<evidence type="ECO:0000256" key="2">
    <source>
        <dbReference type="ARBA" id="ARBA00006434"/>
    </source>
</evidence>
<evidence type="ECO:0000313" key="13">
    <source>
        <dbReference type="EMBL" id="SVC21878.1"/>
    </source>
</evidence>
<accession>A0A382KBY2</accession>
<name>A0A382KBY2_9ZZZZ</name>
<dbReference type="PANTHER" id="PTHR48086:SF3">
    <property type="entry name" value="SODIUM_PROLINE SYMPORTER"/>
    <property type="match status" value="1"/>
</dbReference>
<reference evidence="13" key="1">
    <citation type="submission" date="2018-05" db="EMBL/GenBank/DDBJ databases">
        <authorList>
            <person name="Lanie J.A."/>
            <person name="Ng W.-L."/>
            <person name="Kazmierczak K.M."/>
            <person name="Andrzejewski T.M."/>
            <person name="Davidsen T.M."/>
            <person name="Wayne K.J."/>
            <person name="Tettelin H."/>
            <person name="Glass J.I."/>
            <person name="Rusch D."/>
            <person name="Podicherti R."/>
            <person name="Tsui H.-C.T."/>
            <person name="Winkler M.E."/>
        </authorList>
    </citation>
    <scope>NUCLEOTIDE SEQUENCE</scope>
</reference>
<keyword evidence="8" id="KW-0915">Sodium</keyword>
<feature type="transmembrane region" description="Helical" evidence="12">
    <location>
        <begin position="6"/>
        <end position="24"/>
    </location>
</feature>
<evidence type="ECO:0000256" key="6">
    <source>
        <dbReference type="ARBA" id="ARBA00022847"/>
    </source>
</evidence>
<dbReference type="PROSITE" id="PS50283">
    <property type="entry name" value="NA_SOLUT_SYMP_3"/>
    <property type="match status" value="1"/>
</dbReference>
<comment type="subcellular location">
    <subcellularLocation>
        <location evidence="1">Cell membrane</location>
        <topology evidence="1">Multi-pass membrane protein</topology>
    </subcellularLocation>
</comment>
<keyword evidence="6" id="KW-0769">Symport</keyword>
<feature type="transmembrane region" description="Helical" evidence="12">
    <location>
        <begin position="231"/>
        <end position="255"/>
    </location>
</feature>
<dbReference type="PANTHER" id="PTHR48086">
    <property type="entry name" value="SODIUM/PROLINE SYMPORTER-RELATED"/>
    <property type="match status" value="1"/>
</dbReference>
<keyword evidence="4" id="KW-1003">Cell membrane</keyword>
<keyword evidence="9" id="KW-0406">Ion transport</keyword>
<feature type="transmembrane region" description="Helical" evidence="12">
    <location>
        <begin position="123"/>
        <end position="142"/>
    </location>
</feature>
<keyword evidence="5 12" id="KW-0812">Transmembrane</keyword>
<feature type="transmembrane region" description="Helical" evidence="12">
    <location>
        <begin position="276"/>
        <end position="300"/>
    </location>
</feature>
<keyword evidence="7 12" id="KW-1133">Transmembrane helix</keyword>
<evidence type="ECO:0000256" key="12">
    <source>
        <dbReference type="SAM" id="Phobius"/>
    </source>
</evidence>
<protein>
    <recommendedName>
        <fullName evidence="14">Sodium/proline symporter</fullName>
    </recommendedName>
</protein>
<feature type="non-terminal residue" evidence="13">
    <location>
        <position position="338"/>
    </location>
</feature>
<evidence type="ECO:0000256" key="11">
    <source>
        <dbReference type="ARBA" id="ARBA00023201"/>
    </source>
</evidence>
<feature type="transmembrane region" description="Helical" evidence="12">
    <location>
        <begin position="162"/>
        <end position="183"/>
    </location>
</feature>
<dbReference type="GO" id="GO:0006814">
    <property type="term" value="P:sodium ion transport"/>
    <property type="evidence" value="ECO:0007669"/>
    <property type="project" value="UniProtKB-KW"/>
</dbReference>
<keyword evidence="11" id="KW-0739">Sodium transport</keyword>
<dbReference type="AlphaFoldDB" id="A0A382KBY2"/>
<dbReference type="InterPro" id="IPR001734">
    <property type="entry name" value="Na/solute_symporter"/>
</dbReference>
<evidence type="ECO:0000256" key="7">
    <source>
        <dbReference type="ARBA" id="ARBA00022989"/>
    </source>
</evidence>
<feature type="transmembrane region" description="Helical" evidence="12">
    <location>
        <begin position="190"/>
        <end position="211"/>
    </location>
</feature>
<sequence length="338" mass="36053">VVNQEALITIIIYNFLLIAIGFWAKKRTSNQDDFYLGGRGLGPWVTALSASASSSSAWSLLGVSGAAYVWGLSAVWLLPGVLVGYVVSWTWVAPRLMEISQKTGAVTLPELLFGDFNQKEKIILLRLTTIIITCSLIVYVAAQFQGAGTAFSNALGISQDLSIIMGALVILTYTFIGGFWAVSLTDTIQAILMLVVALFLPLMLLIFIGGFDVLISSIKAIGTEAEGSLTGIYTGLMGLGFIIGTISIGFGYPGQPFVVTRFMAAKDIKTIRRGRIIAIAWATVIFGGMILLGLCAKVMYSTVSDPESVLFFVSQRLFGPVFAGIITAAVLSAIMSTA</sequence>
<evidence type="ECO:0000256" key="8">
    <source>
        <dbReference type="ARBA" id="ARBA00023053"/>
    </source>
</evidence>
<dbReference type="InterPro" id="IPR050277">
    <property type="entry name" value="Sodium:Solute_Symporter"/>
</dbReference>
<evidence type="ECO:0008006" key="14">
    <source>
        <dbReference type="Google" id="ProtNLM"/>
    </source>
</evidence>
<dbReference type="Pfam" id="PF00474">
    <property type="entry name" value="SSF"/>
    <property type="match status" value="1"/>
</dbReference>
<dbReference type="GO" id="GO:0015293">
    <property type="term" value="F:symporter activity"/>
    <property type="evidence" value="ECO:0007669"/>
    <property type="project" value="UniProtKB-KW"/>
</dbReference>
<proteinExistence type="inferred from homology"/>
<keyword evidence="10 12" id="KW-0472">Membrane</keyword>
<keyword evidence="3" id="KW-0813">Transport</keyword>
<dbReference type="InterPro" id="IPR038377">
    <property type="entry name" value="Na/Glc_symporter_sf"/>
</dbReference>
<comment type="similarity">
    <text evidence="2">Belongs to the sodium:solute symporter (SSF) (TC 2.A.21) family.</text>
</comment>
<feature type="transmembrane region" description="Helical" evidence="12">
    <location>
        <begin position="67"/>
        <end position="92"/>
    </location>
</feature>
<evidence type="ECO:0000256" key="4">
    <source>
        <dbReference type="ARBA" id="ARBA00022475"/>
    </source>
</evidence>